<keyword evidence="2" id="KW-0472">Membrane</keyword>
<proteinExistence type="predicted"/>
<gene>
    <name evidence="3" type="ORF">S03H2_11897</name>
</gene>
<sequence>MKKPILLTIGVITTVFTILLGMTVLEVRYLEVQKDYQRLKDSLSRFNREYIQLKEDFSQLKKEKTFKLLDVSVTAS</sequence>
<organism evidence="3">
    <name type="scientific">marine sediment metagenome</name>
    <dbReference type="NCBI Taxonomy" id="412755"/>
    <lineage>
        <taxon>unclassified sequences</taxon>
        <taxon>metagenomes</taxon>
        <taxon>ecological metagenomes</taxon>
    </lineage>
</organism>
<accession>X1HHA9</accession>
<keyword evidence="2" id="KW-0812">Transmembrane</keyword>
<protein>
    <submittedName>
        <fullName evidence="3">Uncharacterized protein</fullName>
    </submittedName>
</protein>
<reference evidence="3" key="1">
    <citation type="journal article" date="2014" name="Front. Microbiol.">
        <title>High frequency of phylogenetically diverse reductive dehalogenase-homologous genes in deep subseafloor sedimentary metagenomes.</title>
        <authorList>
            <person name="Kawai M."/>
            <person name="Futagami T."/>
            <person name="Toyoda A."/>
            <person name="Takaki Y."/>
            <person name="Nishi S."/>
            <person name="Hori S."/>
            <person name="Arai W."/>
            <person name="Tsubouchi T."/>
            <person name="Morono Y."/>
            <person name="Uchiyama I."/>
            <person name="Ito T."/>
            <person name="Fujiyama A."/>
            <person name="Inagaki F."/>
            <person name="Takami H."/>
        </authorList>
    </citation>
    <scope>NUCLEOTIDE SEQUENCE</scope>
    <source>
        <strain evidence="3">Expedition CK06-06</strain>
    </source>
</reference>
<comment type="caution">
    <text evidence="3">The sequence shown here is derived from an EMBL/GenBank/DDBJ whole genome shotgun (WGS) entry which is preliminary data.</text>
</comment>
<keyword evidence="1" id="KW-0175">Coiled coil</keyword>
<dbReference type="AlphaFoldDB" id="X1HHA9"/>
<evidence type="ECO:0000256" key="1">
    <source>
        <dbReference type="SAM" id="Coils"/>
    </source>
</evidence>
<feature type="coiled-coil region" evidence="1">
    <location>
        <begin position="29"/>
        <end position="63"/>
    </location>
</feature>
<feature type="transmembrane region" description="Helical" evidence="2">
    <location>
        <begin position="6"/>
        <end position="30"/>
    </location>
</feature>
<evidence type="ECO:0000313" key="3">
    <source>
        <dbReference type="EMBL" id="GAH44688.1"/>
    </source>
</evidence>
<keyword evidence="2" id="KW-1133">Transmembrane helix</keyword>
<evidence type="ECO:0000256" key="2">
    <source>
        <dbReference type="SAM" id="Phobius"/>
    </source>
</evidence>
<name>X1HHA9_9ZZZZ</name>
<dbReference type="EMBL" id="BARU01006057">
    <property type="protein sequence ID" value="GAH44688.1"/>
    <property type="molecule type" value="Genomic_DNA"/>
</dbReference>